<feature type="domain" description="EthD" evidence="1">
    <location>
        <begin position="17"/>
        <end position="91"/>
    </location>
</feature>
<evidence type="ECO:0000259" key="1">
    <source>
        <dbReference type="Pfam" id="PF07110"/>
    </source>
</evidence>
<evidence type="ECO:0000313" key="3">
    <source>
        <dbReference type="Proteomes" id="UP000255265"/>
    </source>
</evidence>
<dbReference type="SUPFAM" id="SSF54909">
    <property type="entry name" value="Dimeric alpha+beta barrel"/>
    <property type="match status" value="1"/>
</dbReference>
<name>A0A370FBX1_9BURK</name>
<gene>
    <name evidence="2" type="ORF">DFR41_10975</name>
</gene>
<dbReference type="InterPro" id="IPR011008">
    <property type="entry name" value="Dimeric_a/b-barrel"/>
</dbReference>
<reference evidence="2 3" key="1">
    <citation type="submission" date="2018-07" db="EMBL/GenBank/DDBJ databases">
        <title>Genomic Encyclopedia of Type Strains, Phase IV (KMG-IV): sequencing the most valuable type-strain genomes for metagenomic binning, comparative biology and taxonomic classification.</title>
        <authorList>
            <person name="Goeker M."/>
        </authorList>
    </citation>
    <scope>NUCLEOTIDE SEQUENCE [LARGE SCALE GENOMIC DNA]</scope>
    <source>
        <strain evidence="2 3">DSM 21352</strain>
    </source>
</reference>
<dbReference type="OrthoDB" id="5343971at2"/>
<dbReference type="Gene3D" id="3.30.70.100">
    <property type="match status" value="1"/>
</dbReference>
<accession>A0A370FBX1</accession>
<keyword evidence="3" id="KW-1185">Reference proteome</keyword>
<comment type="caution">
    <text evidence="2">The sequence shown here is derived from an EMBL/GenBank/DDBJ whole genome shotgun (WGS) entry which is preliminary data.</text>
</comment>
<dbReference type="GO" id="GO:0016491">
    <property type="term" value="F:oxidoreductase activity"/>
    <property type="evidence" value="ECO:0007669"/>
    <property type="project" value="InterPro"/>
</dbReference>
<dbReference type="Proteomes" id="UP000255265">
    <property type="component" value="Unassembled WGS sequence"/>
</dbReference>
<protein>
    <submittedName>
        <fullName evidence="2">Uncharacterized protein (TIGR02118 family)</fullName>
    </submittedName>
</protein>
<dbReference type="PANTHER" id="PTHR40260">
    <property type="entry name" value="BLR8190 PROTEIN"/>
    <property type="match status" value="1"/>
</dbReference>
<evidence type="ECO:0000313" key="2">
    <source>
        <dbReference type="EMBL" id="RDI21278.1"/>
    </source>
</evidence>
<dbReference type="RefSeq" id="WP_114804048.1">
    <property type="nucleotide sequence ID" value="NZ_QQAV01000009.1"/>
</dbReference>
<dbReference type="EMBL" id="QQAV01000009">
    <property type="protein sequence ID" value="RDI21278.1"/>
    <property type="molecule type" value="Genomic_DNA"/>
</dbReference>
<dbReference type="Pfam" id="PF07110">
    <property type="entry name" value="EthD"/>
    <property type="match status" value="1"/>
</dbReference>
<organism evidence="2 3">
    <name type="scientific">Pseudacidovorax intermedius</name>
    <dbReference type="NCBI Taxonomy" id="433924"/>
    <lineage>
        <taxon>Bacteria</taxon>
        <taxon>Pseudomonadati</taxon>
        <taxon>Pseudomonadota</taxon>
        <taxon>Betaproteobacteria</taxon>
        <taxon>Burkholderiales</taxon>
        <taxon>Comamonadaceae</taxon>
        <taxon>Pseudacidovorax</taxon>
    </lineage>
</organism>
<dbReference type="NCBIfam" id="TIGR02118">
    <property type="entry name" value="EthD family reductase"/>
    <property type="match status" value="1"/>
</dbReference>
<dbReference type="PANTHER" id="PTHR40260:SF2">
    <property type="entry name" value="BLR8190 PROTEIN"/>
    <property type="match status" value="1"/>
</dbReference>
<sequence>MIRVSVLYPFTEGARFDHDYYRDKHMPMIQTRMGSACLGYRIDRGLSGPAPGSKPAFEAMCHIDCASVEAFQAAFGPHAKEINGDVKNYTDIRPTMQISQAG</sequence>
<dbReference type="InterPro" id="IPR009799">
    <property type="entry name" value="EthD_dom"/>
</dbReference>
<dbReference type="AlphaFoldDB" id="A0A370FBX1"/>
<proteinExistence type="predicted"/>